<organism evidence="2 3">
    <name type="scientific">Nocardia cyriacigeorgica</name>
    <dbReference type="NCBI Taxonomy" id="135487"/>
    <lineage>
        <taxon>Bacteria</taxon>
        <taxon>Bacillati</taxon>
        <taxon>Actinomycetota</taxon>
        <taxon>Actinomycetes</taxon>
        <taxon>Mycobacteriales</taxon>
        <taxon>Nocardiaceae</taxon>
        <taxon>Nocardia</taxon>
    </lineage>
</organism>
<protein>
    <recommendedName>
        <fullName evidence="4">Toxin-antitoxin system HicB family antitoxin</fullName>
    </recommendedName>
</protein>
<sequence length="190" mass="19603">MDLEKYTARLRADLIAAAALGDEKTQATAAALAAAVESSTRLVLLSALSDMAGEVSAALGDRTVHVSMDGTDATVDVRNHPATEAEHPTFEEMTGDISRVTLRLVEQLKSRAEEAAAQSGQSLNSWMSGVVSGALRDQMRGYGGYGGGPKRHTSSSRDAGGSGGESRGADSDRDAGGDGRDSDRSTGSSD</sequence>
<reference evidence="2 3" key="1">
    <citation type="submission" date="2019-02" db="EMBL/GenBank/DDBJ databases">
        <authorList>
            <consortium name="Pathogen Informatics"/>
        </authorList>
    </citation>
    <scope>NUCLEOTIDE SEQUENCE [LARGE SCALE GENOMIC DNA]</scope>
    <source>
        <strain evidence="2 3">3012STDY6756504</strain>
    </source>
</reference>
<dbReference type="GO" id="GO:0006355">
    <property type="term" value="P:regulation of DNA-templated transcription"/>
    <property type="evidence" value="ECO:0007669"/>
    <property type="project" value="InterPro"/>
</dbReference>
<evidence type="ECO:0008006" key="4">
    <source>
        <dbReference type="Google" id="ProtNLM"/>
    </source>
</evidence>
<proteinExistence type="predicted"/>
<dbReference type="SUPFAM" id="SSF47598">
    <property type="entry name" value="Ribbon-helix-helix"/>
    <property type="match status" value="1"/>
</dbReference>
<dbReference type="AlphaFoldDB" id="A0A4U8W2J1"/>
<accession>A0A4U8W2J1</accession>
<evidence type="ECO:0000313" key="2">
    <source>
        <dbReference type="EMBL" id="VFA98664.1"/>
    </source>
</evidence>
<dbReference type="InterPro" id="IPR010985">
    <property type="entry name" value="Ribbon_hlx_hlx"/>
</dbReference>
<feature type="region of interest" description="Disordered" evidence="1">
    <location>
        <begin position="141"/>
        <end position="190"/>
    </location>
</feature>
<evidence type="ECO:0000256" key="1">
    <source>
        <dbReference type="SAM" id="MobiDB-lite"/>
    </source>
</evidence>
<evidence type="ECO:0000313" key="3">
    <source>
        <dbReference type="Proteomes" id="UP000290439"/>
    </source>
</evidence>
<dbReference type="EMBL" id="LR215973">
    <property type="protein sequence ID" value="VFA98664.1"/>
    <property type="molecule type" value="Genomic_DNA"/>
</dbReference>
<feature type="compositionally biased region" description="Basic and acidic residues" evidence="1">
    <location>
        <begin position="167"/>
        <end position="184"/>
    </location>
</feature>
<gene>
    <name evidence="2" type="ORF">NCTC10797_02439</name>
</gene>
<dbReference type="RefSeq" id="WP_130917199.1">
    <property type="nucleotide sequence ID" value="NZ_LR215973.1"/>
</dbReference>
<name>A0A4U8W2J1_9NOCA</name>
<dbReference type="Proteomes" id="UP000290439">
    <property type="component" value="Chromosome"/>
</dbReference>